<dbReference type="InterPro" id="IPR009989">
    <property type="entry name" value="TrbM"/>
</dbReference>
<comment type="caution">
    <text evidence="2">The sequence shown here is derived from an EMBL/GenBank/DDBJ whole genome shotgun (WGS) entry which is preliminary data.</text>
</comment>
<keyword evidence="3" id="KW-1185">Reference proteome</keyword>
<protein>
    <submittedName>
        <fullName evidence="2">Conjugal transfer protein TrbM</fullName>
    </submittedName>
</protein>
<dbReference type="Pfam" id="PF07424">
    <property type="entry name" value="TrbM"/>
    <property type="match status" value="1"/>
</dbReference>
<feature type="signal peptide" evidence="1">
    <location>
        <begin position="1"/>
        <end position="24"/>
    </location>
</feature>
<dbReference type="AlphaFoldDB" id="A0A927IME3"/>
<dbReference type="Proteomes" id="UP000647424">
    <property type="component" value="Unassembled WGS sequence"/>
</dbReference>
<keyword evidence="1" id="KW-0732">Signal</keyword>
<sequence length="184" mass="20028">MFRKSLIIWTLGVTVLIPPAQAQAALDGDEKLACEALLCLAASTRPAECVPSIRKYFSISFRLFKDTLRGRLNFLNLCPVVTLPHMQSFKNALVNGAGRCDAASINQANYQGDMDSGFRVENVMPSYCVAYFGNGLVQSGAPVYVGEPQFGGHWVEAKDYAVALQEYTAMRARQAAQAVSADQP</sequence>
<feature type="chain" id="PRO_5036727061" evidence="1">
    <location>
        <begin position="25"/>
        <end position="184"/>
    </location>
</feature>
<organism evidence="2 3">
    <name type="scientific">Limnohabitans radicicola</name>
    <dbReference type="NCBI Taxonomy" id="2771427"/>
    <lineage>
        <taxon>Bacteria</taxon>
        <taxon>Pseudomonadati</taxon>
        <taxon>Pseudomonadota</taxon>
        <taxon>Betaproteobacteria</taxon>
        <taxon>Burkholderiales</taxon>
        <taxon>Comamonadaceae</taxon>
        <taxon>Limnohabitans</taxon>
    </lineage>
</organism>
<dbReference type="RefSeq" id="WP_191819553.1">
    <property type="nucleotide sequence ID" value="NZ_JACYFT010000002.1"/>
</dbReference>
<dbReference type="EMBL" id="JACYFT010000002">
    <property type="protein sequence ID" value="MBD8051095.1"/>
    <property type="molecule type" value="Genomic_DNA"/>
</dbReference>
<gene>
    <name evidence="2" type="ORF">IC609_11095</name>
</gene>
<evidence type="ECO:0000256" key="1">
    <source>
        <dbReference type="SAM" id="SignalP"/>
    </source>
</evidence>
<evidence type="ECO:0000313" key="2">
    <source>
        <dbReference type="EMBL" id="MBD8051095.1"/>
    </source>
</evidence>
<proteinExistence type="predicted"/>
<evidence type="ECO:0000313" key="3">
    <source>
        <dbReference type="Proteomes" id="UP000647424"/>
    </source>
</evidence>
<accession>A0A927IME3</accession>
<name>A0A927IME3_9BURK</name>
<reference evidence="2" key="1">
    <citation type="submission" date="2020-09" db="EMBL/GenBank/DDBJ databases">
        <title>Genome seq and assembly of Limnohabitants sp.</title>
        <authorList>
            <person name="Chhetri G."/>
        </authorList>
    </citation>
    <scope>NUCLEOTIDE SEQUENCE</scope>
    <source>
        <strain evidence="2">JUR4</strain>
    </source>
</reference>